<dbReference type="Pfam" id="PF13561">
    <property type="entry name" value="adh_short_C2"/>
    <property type="match status" value="1"/>
</dbReference>
<dbReference type="PROSITE" id="PS00061">
    <property type="entry name" value="ADH_SHORT"/>
    <property type="match status" value="1"/>
</dbReference>
<dbReference type="GO" id="GO:0016491">
    <property type="term" value="F:oxidoreductase activity"/>
    <property type="evidence" value="ECO:0007669"/>
    <property type="project" value="UniProtKB-KW"/>
</dbReference>
<dbReference type="Proteomes" id="UP000316806">
    <property type="component" value="Chromosome"/>
</dbReference>
<dbReference type="PANTHER" id="PTHR43477:SF1">
    <property type="entry name" value="DIHYDROANTICAPSIN 7-DEHYDROGENASE"/>
    <property type="match status" value="1"/>
</dbReference>
<dbReference type="PRINTS" id="PR00080">
    <property type="entry name" value="SDRFAMILY"/>
</dbReference>
<dbReference type="InterPro" id="IPR036291">
    <property type="entry name" value="NAD(P)-bd_dom_sf"/>
</dbReference>
<dbReference type="FunFam" id="3.40.50.720:FF:000084">
    <property type="entry name" value="Short-chain dehydrogenase reductase"/>
    <property type="match status" value="1"/>
</dbReference>
<dbReference type="SUPFAM" id="SSF51735">
    <property type="entry name" value="NAD(P)-binding Rossmann-fold domains"/>
    <property type="match status" value="1"/>
</dbReference>
<name>A0A516RK36_STRST</name>
<sequence length="261" mass="27498">MELHLKDKVFLVTGASAGIGEATARLLAAEGAQVVTVARTPHAITAPGPAIHTLAADVTDPGAPARVIDTVLEHHWRLDGLVNNVGGLTSRTGFLDVSDEQWLRSFELNFHSAVRMTRAALPALLDGGSGSVVHVASEAARFPDAPLVDYAAAKTALLSVSKTLAGEFGPRGIRSNVVSPGPTRTALFDAPGGFADQLAARFQRPREEAVDHFVREVRRLPTGRIGTPDDVARVIAYLLSPLAGQVTGSEWPVDGGALRQL</sequence>
<dbReference type="InterPro" id="IPR002347">
    <property type="entry name" value="SDR_fam"/>
</dbReference>
<accession>A0A516RK36</accession>
<dbReference type="RefSeq" id="WP_144323220.1">
    <property type="nucleotide sequence ID" value="NZ_CP040916.1"/>
</dbReference>
<dbReference type="InterPro" id="IPR051122">
    <property type="entry name" value="SDR_DHRS6-like"/>
</dbReference>
<proteinExistence type="inferred from homology"/>
<keyword evidence="2" id="KW-0560">Oxidoreductase</keyword>
<reference evidence="3 4" key="1">
    <citation type="journal article" date="2019" name="J. Ind. Microbiol. Biotechnol.">
        <title>The complete genomic sequence of Streptomyces spectabilis NRRL-2792 and identification of secondary metabolite biosynthetic gene clusters.</title>
        <authorList>
            <person name="Sinha A."/>
            <person name="Phillips-Salemka S."/>
            <person name="Niraula T.A."/>
            <person name="Short K.A."/>
            <person name="Niraula N.P."/>
        </authorList>
    </citation>
    <scope>NUCLEOTIDE SEQUENCE [LARGE SCALE GENOMIC DNA]</scope>
    <source>
        <strain evidence="3 4">NRRL 2792</strain>
    </source>
</reference>
<dbReference type="InterPro" id="IPR020904">
    <property type="entry name" value="Sc_DH/Rdtase_CS"/>
</dbReference>
<dbReference type="PANTHER" id="PTHR43477">
    <property type="entry name" value="DIHYDROANTICAPSIN 7-DEHYDROGENASE"/>
    <property type="match status" value="1"/>
</dbReference>
<gene>
    <name evidence="3" type="ORF">FH965_40320</name>
</gene>
<evidence type="ECO:0000313" key="3">
    <source>
        <dbReference type="EMBL" id="QDQ16020.1"/>
    </source>
</evidence>
<organism evidence="3 4">
    <name type="scientific">Streptomyces spectabilis</name>
    <dbReference type="NCBI Taxonomy" id="68270"/>
    <lineage>
        <taxon>Bacteria</taxon>
        <taxon>Bacillati</taxon>
        <taxon>Actinomycetota</taxon>
        <taxon>Actinomycetes</taxon>
        <taxon>Kitasatosporales</taxon>
        <taxon>Streptomycetaceae</taxon>
        <taxon>Streptomyces</taxon>
    </lineage>
</organism>
<dbReference type="EMBL" id="CP040916">
    <property type="protein sequence ID" value="QDQ16020.1"/>
    <property type="molecule type" value="Genomic_DNA"/>
</dbReference>
<dbReference type="AlphaFoldDB" id="A0A516RK36"/>
<dbReference type="CDD" id="cd05233">
    <property type="entry name" value="SDR_c"/>
    <property type="match status" value="1"/>
</dbReference>
<evidence type="ECO:0000256" key="1">
    <source>
        <dbReference type="ARBA" id="ARBA00006484"/>
    </source>
</evidence>
<comment type="similarity">
    <text evidence="1">Belongs to the short-chain dehydrogenases/reductases (SDR) family.</text>
</comment>
<dbReference type="PRINTS" id="PR00081">
    <property type="entry name" value="GDHRDH"/>
</dbReference>
<evidence type="ECO:0000313" key="4">
    <source>
        <dbReference type="Proteomes" id="UP000316806"/>
    </source>
</evidence>
<protein>
    <submittedName>
        <fullName evidence="3">SDR family oxidoreductase</fullName>
    </submittedName>
</protein>
<evidence type="ECO:0000256" key="2">
    <source>
        <dbReference type="ARBA" id="ARBA00023002"/>
    </source>
</evidence>
<dbReference type="Gene3D" id="3.40.50.720">
    <property type="entry name" value="NAD(P)-binding Rossmann-like Domain"/>
    <property type="match status" value="1"/>
</dbReference>